<evidence type="ECO:0000313" key="2">
    <source>
        <dbReference type="Proteomes" id="UP000321922"/>
    </source>
</evidence>
<dbReference type="Proteomes" id="UP000321922">
    <property type="component" value="Unassembled WGS sequence"/>
</dbReference>
<proteinExistence type="predicted"/>
<gene>
    <name evidence="1" type="ORF">VSA01S_37620</name>
</gene>
<evidence type="ECO:0000313" key="1">
    <source>
        <dbReference type="EMBL" id="GEM77650.1"/>
    </source>
</evidence>
<name>A0A511QJZ8_9VIBR</name>
<protein>
    <submittedName>
        <fullName evidence="1">Uncharacterized protein</fullName>
    </submittedName>
</protein>
<keyword evidence="2" id="KW-1185">Reference proteome</keyword>
<reference evidence="1 2" key="1">
    <citation type="submission" date="2019-07" db="EMBL/GenBank/DDBJ databases">
        <title>Whole genome shotgun sequence of Vibrio sagamiensis NBRC 104589.</title>
        <authorList>
            <person name="Hosoyama A."/>
            <person name="Uohara A."/>
            <person name="Ohji S."/>
            <person name="Ichikawa N."/>
        </authorList>
    </citation>
    <scope>NUCLEOTIDE SEQUENCE [LARGE SCALE GENOMIC DNA]</scope>
    <source>
        <strain evidence="1 2">NBRC 104589</strain>
    </source>
</reference>
<dbReference type="EMBL" id="BJXJ01000078">
    <property type="protein sequence ID" value="GEM77650.1"/>
    <property type="molecule type" value="Genomic_DNA"/>
</dbReference>
<comment type="caution">
    <text evidence="1">The sequence shown here is derived from an EMBL/GenBank/DDBJ whole genome shotgun (WGS) entry which is preliminary data.</text>
</comment>
<sequence length="122" mass="13945">MVVPGWGHTVAVHLANPAQAFNKPTYQELPGLLSYLAELGVRTVTLTSPMFLKEGRCRSFKRLEKQLQHQVLHFESRPVAWWRQPMATASLFYEKRVKCSDVLKATPVTGWQRITLTLLEPN</sequence>
<accession>A0A511QJZ8</accession>
<organism evidence="1 2">
    <name type="scientific">Vibrio sagamiensis NBRC 104589</name>
    <dbReference type="NCBI Taxonomy" id="1219064"/>
    <lineage>
        <taxon>Bacteria</taxon>
        <taxon>Pseudomonadati</taxon>
        <taxon>Pseudomonadota</taxon>
        <taxon>Gammaproteobacteria</taxon>
        <taxon>Vibrionales</taxon>
        <taxon>Vibrionaceae</taxon>
        <taxon>Vibrio</taxon>
    </lineage>
</organism>
<dbReference type="AlphaFoldDB" id="A0A511QJZ8"/>